<protein>
    <recommendedName>
        <fullName evidence="3">Lactate/malate dehydrogenase N-terminal domain-containing protein</fullName>
    </recommendedName>
</protein>
<evidence type="ECO:0000259" key="3">
    <source>
        <dbReference type="Pfam" id="PF00056"/>
    </source>
</evidence>
<dbReference type="InterPro" id="IPR036291">
    <property type="entry name" value="NAD(P)-bd_dom_sf"/>
</dbReference>
<evidence type="ECO:0000256" key="2">
    <source>
        <dbReference type="ARBA" id="ARBA00023027"/>
    </source>
</evidence>
<dbReference type="EMBL" id="LJIG01022711">
    <property type="protein sequence ID" value="KRT79108.1"/>
    <property type="molecule type" value="Genomic_DNA"/>
</dbReference>
<dbReference type="AlphaFoldDB" id="A0A0T6AVV4"/>
<dbReference type="OrthoDB" id="5405561at2759"/>
<keyword evidence="1" id="KW-0560">Oxidoreductase</keyword>
<dbReference type="InterPro" id="IPR001236">
    <property type="entry name" value="Lactate/malate_DH_N"/>
</dbReference>
<dbReference type="GO" id="GO:0006089">
    <property type="term" value="P:lactate metabolic process"/>
    <property type="evidence" value="ECO:0007669"/>
    <property type="project" value="TreeGrafter"/>
</dbReference>
<dbReference type="PANTHER" id="PTHR43128">
    <property type="entry name" value="L-2-HYDROXYCARBOXYLATE DEHYDROGENASE (NAD(P)(+))"/>
    <property type="match status" value="1"/>
</dbReference>
<feature type="domain" description="Lactate/malate dehydrogenase N-terminal" evidence="3">
    <location>
        <begin position="23"/>
        <end position="81"/>
    </location>
</feature>
<evidence type="ECO:0000256" key="1">
    <source>
        <dbReference type="ARBA" id="ARBA00023002"/>
    </source>
</evidence>
<keyword evidence="2" id="KW-0520">NAD</keyword>
<accession>A0A0T6AVV4</accession>
<dbReference type="Gene3D" id="3.40.50.720">
    <property type="entry name" value="NAD(P)-binding Rossmann-like Domain"/>
    <property type="match status" value="1"/>
</dbReference>
<dbReference type="InterPro" id="IPR001557">
    <property type="entry name" value="L-lactate/malate_DH"/>
</dbReference>
<organism evidence="4 5">
    <name type="scientific">Oryctes borbonicus</name>
    <dbReference type="NCBI Taxonomy" id="1629725"/>
    <lineage>
        <taxon>Eukaryota</taxon>
        <taxon>Metazoa</taxon>
        <taxon>Ecdysozoa</taxon>
        <taxon>Arthropoda</taxon>
        <taxon>Hexapoda</taxon>
        <taxon>Insecta</taxon>
        <taxon>Pterygota</taxon>
        <taxon>Neoptera</taxon>
        <taxon>Endopterygota</taxon>
        <taxon>Coleoptera</taxon>
        <taxon>Polyphaga</taxon>
        <taxon>Scarabaeiformia</taxon>
        <taxon>Scarabaeidae</taxon>
        <taxon>Dynastinae</taxon>
        <taxon>Oryctes</taxon>
    </lineage>
</organism>
<dbReference type="Pfam" id="PF00056">
    <property type="entry name" value="Ldh_1_N"/>
    <property type="match status" value="1"/>
</dbReference>
<gene>
    <name evidence="4" type="ORF">AMK59_8433</name>
</gene>
<dbReference type="PANTHER" id="PTHR43128:SF16">
    <property type="entry name" value="L-LACTATE DEHYDROGENASE"/>
    <property type="match status" value="1"/>
</dbReference>
<name>A0A0T6AVV4_9SCAR</name>
<dbReference type="SUPFAM" id="SSF51735">
    <property type="entry name" value="NAD(P)-binding Rossmann-fold domains"/>
    <property type="match status" value="1"/>
</dbReference>
<dbReference type="Proteomes" id="UP000051574">
    <property type="component" value="Unassembled WGS sequence"/>
</dbReference>
<dbReference type="PRINTS" id="PR00086">
    <property type="entry name" value="LLDHDRGNASE"/>
</dbReference>
<reference evidence="4 5" key="1">
    <citation type="submission" date="2015-09" db="EMBL/GenBank/DDBJ databases">
        <title>Draft genome of the scarab beetle Oryctes borbonicus.</title>
        <authorList>
            <person name="Meyer J.M."/>
            <person name="Markov G.V."/>
            <person name="Baskaran P."/>
            <person name="Herrmann M."/>
            <person name="Sommer R.J."/>
            <person name="Roedelsperger C."/>
        </authorList>
    </citation>
    <scope>NUCLEOTIDE SEQUENCE [LARGE SCALE GENOMIC DNA]</scope>
    <source>
        <strain evidence="4">OB123</strain>
        <tissue evidence="4">Whole animal</tissue>
    </source>
</reference>
<keyword evidence="5" id="KW-1185">Reference proteome</keyword>
<sequence>MATATKEALLKTVQPHASDGGNKVTVVGVGQVGMACVFSIMSQRISSDVCLVDCMEDKLKGEMLDLQHGSLFLKNCKVAASTGKYFRLQFHLTLNLRQSRKYFILIR</sequence>
<proteinExistence type="predicted"/>
<dbReference type="GO" id="GO:0004459">
    <property type="term" value="F:L-lactate dehydrogenase (NAD+) activity"/>
    <property type="evidence" value="ECO:0007669"/>
    <property type="project" value="TreeGrafter"/>
</dbReference>
<evidence type="ECO:0000313" key="5">
    <source>
        <dbReference type="Proteomes" id="UP000051574"/>
    </source>
</evidence>
<evidence type="ECO:0000313" key="4">
    <source>
        <dbReference type="EMBL" id="KRT79108.1"/>
    </source>
</evidence>
<comment type="caution">
    <text evidence="4">The sequence shown here is derived from an EMBL/GenBank/DDBJ whole genome shotgun (WGS) entry which is preliminary data.</text>
</comment>